<dbReference type="PROSITE" id="PS50977">
    <property type="entry name" value="HTH_TETR_2"/>
    <property type="match status" value="1"/>
</dbReference>
<dbReference type="PRINTS" id="PR00455">
    <property type="entry name" value="HTHTETR"/>
</dbReference>
<dbReference type="Gene3D" id="1.10.10.60">
    <property type="entry name" value="Homeodomain-like"/>
    <property type="match status" value="1"/>
</dbReference>
<dbReference type="EMBL" id="CP033972">
    <property type="protein sequence ID" value="AZG45433.1"/>
    <property type="molecule type" value="Genomic_DNA"/>
</dbReference>
<dbReference type="Proteomes" id="UP000271469">
    <property type="component" value="Chromosome"/>
</dbReference>
<dbReference type="OrthoDB" id="5112469at2"/>
<name>A0A3G8JKB2_9ACTN</name>
<keyword evidence="1 2" id="KW-0238">DNA-binding</keyword>
<dbReference type="KEGG" id="gom:D7316_02029"/>
<dbReference type="InterPro" id="IPR001647">
    <property type="entry name" value="HTH_TetR"/>
</dbReference>
<protein>
    <submittedName>
        <fullName evidence="4">Putative HTH-type transcriptional regulator YfiR</fullName>
    </submittedName>
</protein>
<accession>A0A3G8JKB2</accession>
<dbReference type="InterPro" id="IPR009057">
    <property type="entry name" value="Homeodomain-like_sf"/>
</dbReference>
<gene>
    <name evidence="4" type="primary">yfiR</name>
    <name evidence="4" type="ORF">D7316_02029</name>
</gene>
<sequence>MAEKTPKADRTRLAILDAARTVFTRKGFSGTTIGDITEQAHVTRANFYYYFANKTALFIELGTSTRHEAMAVVSAFRDEGGQPSREAVRSWVLRYFAYLDRSGAFVLRAEGDLPPDAGFRQSVARSQRRVVTALGQAVLDASATASEADPQAVGTAVMAMLERSWSVVDHQRLPSPDRERVVEAIVELVCRFLA</sequence>
<feature type="DNA-binding region" description="H-T-H motif" evidence="2">
    <location>
        <begin position="32"/>
        <end position="51"/>
    </location>
</feature>
<feature type="domain" description="HTH tetR-type" evidence="3">
    <location>
        <begin position="9"/>
        <end position="69"/>
    </location>
</feature>
<dbReference type="GO" id="GO:0000976">
    <property type="term" value="F:transcription cis-regulatory region binding"/>
    <property type="evidence" value="ECO:0007669"/>
    <property type="project" value="TreeGrafter"/>
</dbReference>
<keyword evidence="5" id="KW-1185">Reference proteome</keyword>
<organism evidence="4 5">
    <name type="scientific">Gordonia insulae</name>
    <dbReference type="NCBI Taxonomy" id="2420509"/>
    <lineage>
        <taxon>Bacteria</taxon>
        <taxon>Bacillati</taxon>
        <taxon>Actinomycetota</taxon>
        <taxon>Actinomycetes</taxon>
        <taxon>Mycobacteriales</taxon>
        <taxon>Gordoniaceae</taxon>
        <taxon>Gordonia</taxon>
    </lineage>
</organism>
<evidence type="ECO:0000256" key="2">
    <source>
        <dbReference type="PROSITE-ProRule" id="PRU00335"/>
    </source>
</evidence>
<dbReference type="InterPro" id="IPR050109">
    <property type="entry name" value="HTH-type_TetR-like_transc_reg"/>
</dbReference>
<evidence type="ECO:0000313" key="4">
    <source>
        <dbReference type="EMBL" id="AZG45433.1"/>
    </source>
</evidence>
<dbReference type="Pfam" id="PF00440">
    <property type="entry name" value="TetR_N"/>
    <property type="match status" value="1"/>
</dbReference>
<evidence type="ECO:0000313" key="5">
    <source>
        <dbReference type="Proteomes" id="UP000271469"/>
    </source>
</evidence>
<dbReference type="InterPro" id="IPR023772">
    <property type="entry name" value="DNA-bd_HTH_TetR-type_CS"/>
</dbReference>
<dbReference type="PANTHER" id="PTHR30055">
    <property type="entry name" value="HTH-TYPE TRANSCRIPTIONAL REGULATOR RUTR"/>
    <property type="match status" value="1"/>
</dbReference>
<dbReference type="GO" id="GO:0003700">
    <property type="term" value="F:DNA-binding transcription factor activity"/>
    <property type="evidence" value="ECO:0007669"/>
    <property type="project" value="TreeGrafter"/>
</dbReference>
<dbReference type="SUPFAM" id="SSF46689">
    <property type="entry name" value="Homeodomain-like"/>
    <property type="match status" value="1"/>
</dbReference>
<dbReference type="Gene3D" id="1.10.357.10">
    <property type="entry name" value="Tetracycline Repressor, domain 2"/>
    <property type="match status" value="1"/>
</dbReference>
<dbReference type="PANTHER" id="PTHR30055:SF226">
    <property type="entry name" value="HTH-TYPE TRANSCRIPTIONAL REGULATOR PKSA"/>
    <property type="match status" value="1"/>
</dbReference>
<reference evidence="4 5" key="1">
    <citation type="submission" date="2018-11" db="EMBL/GenBank/DDBJ databases">
        <title>Gordonia insulae sp. nov., isolated from an island soil.</title>
        <authorList>
            <person name="Kim Y.S."/>
            <person name="Kim S.B."/>
        </authorList>
    </citation>
    <scope>NUCLEOTIDE SEQUENCE [LARGE SCALE GENOMIC DNA]</scope>
    <source>
        <strain evidence="4 5">MMS17-SY073</strain>
    </source>
</reference>
<proteinExistence type="predicted"/>
<evidence type="ECO:0000259" key="3">
    <source>
        <dbReference type="PROSITE" id="PS50977"/>
    </source>
</evidence>
<dbReference type="RefSeq" id="WP_119033726.1">
    <property type="nucleotide sequence ID" value="NZ_CP033972.1"/>
</dbReference>
<dbReference type="AlphaFoldDB" id="A0A3G8JKB2"/>
<evidence type="ECO:0000256" key="1">
    <source>
        <dbReference type="ARBA" id="ARBA00023125"/>
    </source>
</evidence>
<dbReference type="PROSITE" id="PS01081">
    <property type="entry name" value="HTH_TETR_1"/>
    <property type="match status" value="1"/>
</dbReference>